<dbReference type="InterPro" id="IPR009057">
    <property type="entry name" value="Homeodomain-like_sf"/>
</dbReference>
<evidence type="ECO:0000256" key="2">
    <source>
        <dbReference type="ARBA" id="ARBA00023163"/>
    </source>
</evidence>
<dbReference type="GO" id="GO:0043565">
    <property type="term" value="F:sequence-specific DNA binding"/>
    <property type="evidence" value="ECO:0007669"/>
    <property type="project" value="InterPro"/>
</dbReference>
<keyword evidence="4" id="KW-0238">DNA-binding</keyword>
<name>A0A316HAU4_9SPHI</name>
<reference evidence="4 5" key="1">
    <citation type="submission" date="2018-05" db="EMBL/GenBank/DDBJ databases">
        <title>Genomic Encyclopedia of Archaeal and Bacterial Type Strains, Phase II (KMG-II): from individual species to whole genera.</title>
        <authorList>
            <person name="Goeker M."/>
        </authorList>
    </citation>
    <scope>NUCLEOTIDE SEQUENCE [LARGE SCALE GENOMIC DNA]</scope>
    <source>
        <strain evidence="4 5">DSM 19975</strain>
    </source>
</reference>
<proteinExistence type="predicted"/>
<dbReference type="Proteomes" id="UP000245678">
    <property type="component" value="Unassembled WGS sequence"/>
</dbReference>
<dbReference type="Gene3D" id="1.10.10.60">
    <property type="entry name" value="Homeodomain-like"/>
    <property type="match status" value="1"/>
</dbReference>
<sequence length="330" mass="37832">MALLTKWRNINLSHEAPFIYLRYCKSYSSLSGLVIKSKFYLNEEYASGEVFFEKIQEGFGMLAMEIKAKQNTHYYVMPRNKTDLYSVNFFSGSKKIGYKNGSDIYWSDNHVLSFDPGTSHEIYLEADTILKCSRLIYTDTFLSALTDTDQNVSSAIISIFKNLGNRRAVKAELFLQNRLFNILRYERDQAHYRASLFSAVYGLTTSFIKLSAIKKDTVNNDSKTRNVYIMSKAVMILEAHLSEGFPGILKLASECNISVSKLKRDFKATFGITPLNYFRNLQINYATASFNGREKTVKQIANELGFKKSSTFSTWYKKLNNHQHGMANEL</sequence>
<keyword evidence="2" id="KW-0804">Transcription</keyword>
<dbReference type="PANTHER" id="PTHR47893">
    <property type="entry name" value="REGULATORY PROTEIN PCHR"/>
    <property type="match status" value="1"/>
</dbReference>
<dbReference type="PROSITE" id="PS01124">
    <property type="entry name" value="HTH_ARAC_FAMILY_2"/>
    <property type="match status" value="1"/>
</dbReference>
<evidence type="ECO:0000313" key="5">
    <source>
        <dbReference type="Proteomes" id="UP000245678"/>
    </source>
</evidence>
<protein>
    <submittedName>
        <fullName evidence="4">AraC-like DNA-binding protein</fullName>
    </submittedName>
</protein>
<organism evidence="4 5">
    <name type="scientific">Mucilaginibacter oryzae</name>
    <dbReference type="NCBI Taxonomy" id="468058"/>
    <lineage>
        <taxon>Bacteria</taxon>
        <taxon>Pseudomonadati</taxon>
        <taxon>Bacteroidota</taxon>
        <taxon>Sphingobacteriia</taxon>
        <taxon>Sphingobacteriales</taxon>
        <taxon>Sphingobacteriaceae</taxon>
        <taxon>Mucilaginibacter</taxon>
    </lineage>
</organism>
<evidence type="ECO:0000259" key="3">
    <source>
        <dbReference type="PROSITE" id="PS01124"/>
    </source>
</evidence>
<dbReference type="PANTHER" id="PTHR47893:SF1">
    <property type="entry name" value="REGULATORY PROTEIN PCHR"/>
    <property type="match status" value="1"/>
</dbReference>
<evidence type="ECO:0000313" key="4">
    <source>
        <dbReference type="EMBL" id="PWK77517.1"/>
    </source>
</evidence>
<gene>
    <name evidence="4" type="ORF">LX99_02394</name>
</gene>
<keyword evidence="1" id="KW-0805">Transcription regulation</keyword>
<dbReference type="GO" id="GO:0003700">
    <property type="term" value="F:DNA-binding transcription factor activity"/>
    <property type="evidence" value="ECO:0007669"/>
    <property type="project" value="InterPro"/>
</dbReference>
<dbReference type="AlphaFoldDB" id="A0A316HAU4"/>
<dbReference type="Pfam" id="PF12833">
    <property type="entry name" value="HTH_18"/>
    <property type="match status" value="1"/>
</dbReference>
<dbReference type="SMART" id="SM00342">
    <property type="entry name" value="HTH_ARAC"/>
    <property type="match status" value="1"/>
</dbReference>
<accession>A0A316HAU4</accession>
<keyword evidence="5" id="KW-1185">Reference proteome</keyword>
<dbReference type="SUPFAM" id="SSF46689">
    <property type="entry name" value="Homeodomain-like"/>
    <property type="match status" value="1"/>
</dbReference>
<dbReference type="EMBL" id="QGHA01000004">
    <property type="protein sequence ID" value="PWK77517.1"/>
    <property type="molecule type" value="Genomic_DNA"/>
</dbReference>
<evidence type="ECO:0000256" key="1">
    <source>
        <dbReference type="ARBA" id="ARBA00023015"/>
    </source>
</evidence>
<dbReference type="InterPro" id="IPR053142">
    <property type="entry name" value="PchR_regulatory_protein"/>
</dbReference>
<comment type="caution">
    <text evidence="4">The sequence shown here is derived from an EMBL/GenBank/DDBJ whole genome shotgun (WGS) entry which is preliminary data.</text>
</comment>
<feature type="domain" description="HTH araC/xylS-type" evidence="3">
    <location>
        <begin position="231"/>
        <end position="318"/>
    </location>
</feature>
<dbReference type="RefSeq" id="WP_109608092.1">
    <property type="nucleotide sequence ID" value="NZ_QGHA01000004.1"/>
</dbReference>
<dbReference type="InterPro" id="IPR018060">
    <property type="entry name" value="HTH_AraC"/>
</dbReference>